<dbReference type="GO" id="GO:0008270">
    <property type="term" value="F:zinc ion binding"/>
    <property type="evidence" value="ECO:0007669"/>
    <property type="project" value="InterPro"/>
</dbReference>
<dbReference type="SUPFAM" id="SSF57701">
    <property type="entry name" value="Zn2/Cys6 DNA-binding domain"/>
    <property type="match status" value="1"/>
</dbReference>
<dbReference type="SMART" id="SM00066">
    <property type="entry name" value="GAL4"/>
    <property type="match status" value="1"/>
</dbReference>
<dbReference type="CDD" id="cd00067">
    <property type="entry name" value="GAL4"/>
    <property type="match status" value="1"/>
</dbReference>
<keyword evidence="4" id="KW-0539">Nucleus</keyword>
<feature type="region of interest" description="Disordered" evidence="5">
    <location>
        <begin position="123"/>
        <end position="145"/>
    </location>
</feature>
<keyword evidence="1" id="KW-0805">Transcription regulation</keyword>
<dbReference type="Proteomes" id="UP000288859">
    <property type="component" value="Unassembled WGS sequence"/>
</dbReference>
<evidence type="ECO:0000256" key="1">
    <source>
        <dbReference type="ARBA" id="ARBA00023015"/>
    </source>
</evidence>
<sequence>MSRPYSRAQSRGNKLGYYRSSQACDHCRKRKIRCLVSAPDADACVQCGKLRRRCIIATVDRVAELTRKANASNARSHAADCNTNGDRPASVNSYIQQQSSVSGQRADDKAISMLHLDISNTHQCRSSSSSESVCPTSGPQSDDGLRHFDSMRANSQFWMDDGDFLPWNSFDNLEQELSLPFTFDNFDPYIDSTGSKYLWNRSPGVVDWSCYLHADDNRSPTTPQVKCPPENIVWCPQHRELIPDETQLASGTSITDWNFSENLPTFPSG</sequence>
<keyword evidence="2" id="KW-0238">DNA-binding</keyword>
<evidence type="ECO:0000313" key="8">
    <source>
        <dbReference type="Proteomes" id="UP000288859"/>
    </source>
</evidence>
<evidence type="ECO:0000256" key="4">
    <source>
        <dbReference type="ARBA" id="ARBA00023242"/>
    </source>
</evidence>
<name>A0A438N551_EXOME</name>
<dbReference type="Gene3D" id="4.10.240.10">
    <property type="entry name" value="Zn(2)-C6 fungal-type DNA-binding domain"/>
    <property type="match status" value="1"/>
</dbReference>
<evidence type="ECO:0000256" key="5">
    <source>
        <dbReference type="SAM" id="MobiDB-lite"/>
    </source>
</evidence>
<protein>
    <recommendedName>
        <fullName evidence="6">Zn(2)-C6 fungal-type domain-containing protein</fullName>
    </recommendedName>
</protein>
<gene>
    <name evidence="7" type="ORF">B0A52_06013</name>
</gene>
<evidence type="ECO:0000259" key="6">
    <source>
        <dbReference type="PROSITE" id="PS50048"/>
    </source>
</evidence>
<reference evidence="7 8" key="1">
    <citation type="submission" date="2017-03" db="EMBL/GenBank/DDBJ databases">
        <title>Genomes of endolithic fungi from Antarctica.</title>
        <authorList>
            <person name="Coleine C."/>
            <person name="Masonjones S."/>
            <person name="Stajich J.E."/>
        </authorList>
    </citation>
    <scope>NUCLEOTIDE SEQUENCE [LARGE SCALE GENOMIC DNA]</scope>
    <source>
        <strain evidence="7 8">CCFEE 6314</strain>
    </source>
</reference>
<dbReference type="InterPro" id="IPR036864">
    <property type="entry name" value="Zn2-C6_fun-type_DNA-bd_sf"/>
</dbReference>
<accession>A0A438N551</accession>
<dbReference type="GO" id="GO:0000981">
    <property type="term" value="F:DNA-binding transcription factor activity, RNA polymerase II-specific"/>
    <property type="evidence" value="ECO:0007669"/>
    <property type="project" value="InterPro"/>
</dbReference>
<comment type="caution">
    <text evidence="7">The sequence shown here is derived from an EMBL/GenBank/DDBJ whole genome shotgun (WGS) entry which is preliminary data.</text>
</comment>
<dbReference type="EMBL" id="NAJM01000020">
    <property type="protein sequence ID" value="RVX70857.1"/>
    <property type="molecule type" value="Genomic_DNA"/>
</dbReference>
<evidence type="ECO:0000256" key="2">
    <source>
        <dbReference type="ARBA" id="ARBA00023125"/>
    </source>
</evidence>
<dbReference type="InterPro" id="IPR001138">
    <property type="entry name" value="Zn2Cys6_DnaBD"/>
</dbReference>
<dbReference type="PROSITE" id="PS50048">
    <property type="entry name" value="ZN2_CY6_FUNGAL_2"/>
    <property type="match status" value="1"/>
</dbReference>
<dbReference type="GO" id="GO:0003677">
    <property type="term" value="F:DNA binding"/>
    <property type="evidence" value="ECO:0007669"/>
    <property type="project" value="UniProtKB-KW"/>
</dbReference>
<keyword evidence="3" id="KW-0804">Transcription</keyword>
<dbReference type="OrthoDB" id="4150019at2759"/>
<evidence type="ECO:0000313" key="7">
    <source>
        <dbReference type="EMBL" id="RVX70857.1"/>
    </source>
</evidence>
<dbReference type="Pfam" id="PF00172">
    <property type="entry name" value="Zn_clus"/>
    <property type="match status" value="1"/>
</dbReference>
<feature type="domain" description="Zn(2)-C6 fungal-type" evidence="6">
    <location>
        <begin position="23"/>
        <end position="56"/>
    </location>
</feature>
<organism evidence="7 8">
    <name type="scientific">Exophiala mesophila</name>
    <name type="common">Black yeast-like fungus</name>
    <dbReference type="NCBI Taxonomy" id="212818"/>
    <lineage>
        <taxon>Eukaryota</taxon>
        <taxon>Fungi</taxon>
        <taxon>Dikarya</taxon>
        <taxon>Ascomycota</taxon>
        <taxon>Pezizomycotina</taxon>
        <taxon>Eurotiomycetes</taxon>
        <taxon>Chaetothyriomycetidae</taxon>
        <taxon>Chaetothyriales</taxon>
        <taxon>Herpotrichiellaceae</taxon>
        <taxon>Exophiala</taxon>
    </lineage>
</organism>
<dbReference type="PROSITE" id="PS00463">
    <property type="entry name" value="ZN2_CY6_FUNGAL_1"/>
    <property type="match status" value="1"/>
</dbReference>
<evidence type="ECO:0000256" key="3">
    <source>
        <dbReference type="ARBA" id="ARBA00023163"/>
    </source>
</evidence>
<proteinExistence type="predicted"/>
<dbReference type="AlphaFoldDB" id="A0A438N551"/>